<protein>
    <submittedName>
        <fullName evidence="3">Tetratricopeptide repeat protein</fullName>
    </submittedName>
</protein>
<evidence type="ECO:0000256" key="2">
    <source>
        <dbReference type="PROSITE-ProRule" id="PRU00339"/>
    </source>
</evidence>
<gene>
    <name evidence="3" type="ORF">FEF65_00095</name>
</gene>
<evidence type="ECO:0000256" key="1">
    <source>
        <dbReference type="ARBA" id="ARBA00022679"/>
    </source>
</evidence>
<keyword evidence="1" id="KW-0808">Transferase</keyword>
<dbReference type="InterPro" id="IPR011990">
    <property type="entry name" value="TPR-like_helical_dom_sf"/>
</dbReference>
<dbReference type="SUPFAM" id="SSF52540">
    <property type="entry name" value="P-loop containing nucleoside triphosphate hydrolases"/>
    <property type="match status" value="1"/>
</dbReference>
<dbReference type="PANTHER" id="PTHR12788:SF10">
    <property type="entry name" value="PROTEIN-TYROSINE SULFOTRANSFERASE"/>
    <property type="match status" value="1"/>
</dbReference>
<dbReference type="RefSeq" id="WP_138237761.1">
    <property type="nucleotide sequence ID" value="NZ_VBRY01000001.1"/>
</dbReference>
<sequence length="567" mass="62531">MVKRVKLSNNGKRKLAQLLSGASHALQQGDLDGCLHACDQIEQLWPTHPDQLHLRGLVAMATGELEQAELFLRQATEAAPARADVLASLGNVLLHRSDTDAALICYRRALQLDGHDIASHLGLAAAMMVLEQHEQAIELLEQARKRKPGDTAIRMGLFQACHAANRYADARRHLEAIVAREPDHSEARYGLAVLALESGELADADRHIRLAIRLNPFYADAWLVLADLRTIEAADEGDVQLMRQVYQQCPADSDARMKMAFALAKVMDDLADYDAAFALLQEAHAIRRSQCMFDVEAEVAALAAVQTVMTQALVNDCVVDDHPACLFVIGMPRSGTTLVEQVLAMHPAVTALGENGHFEAAVRDVLGCTRLPSPAQLSVLSADQCAAIGARYLARIEHMHGRQACYCDKTLSHVALVGLIHRALPHARFVHVHRHPLDTALSIYKNNLQGAYFGYAHDLAELACYFAASQALLTHWRKILPAGLFCELEYEQLVRSQEEQTRTLLASCGLEWSEECLHFQRASHAVQTASAVQVRKPLSSRSIGGWRHYRRHLMSLQALAPEDLMAG</sequence>
<feature type="repeat" description="TPR" evidence="2">
    <location>
        <begin position="83"/>
        <end position="116"/>
    </location>
</feature>
<dbReference type="InterPro" id="IPR027417">
    <property type="entry name" value="P-loop_NTPase"/>
</dbReference>
<keyword evidence="4" id="KW-1185">Reference proteome</keyword>
<name>A0A5R9GVH0_9PROT</name>
<dbReference type="Pfam" id="PF14559">
    <property type="entry name" value="TPR_19"/>
    <property type="match status" value="1"/>
</dbReference>
<organism evidence="3 4">
    <name type="scientific">Mariprofundus erugo</name>
    <dbReference type="NCBI Taxonomy" id="2528639"/>
    <lineage>
        <taxon>Bacteria</taxon>
        <taxon>Pseudomonadati</taxon>
        <taxon>Pseudomonadota</taxon>
        <taxon>Candidatius Mariprofundia</taxon>
        <taxon>Mariprofundales</taxon>
        <taxon>Mariprofundaceae</taxon>
        <taxon>Mariprofundus</taxon>
    </lineage>
</organism>
<dbReference type="SUPFAM" id="SSF48452">
    <property type="entry name" value="TPR-like"/>
    <property type="match status" value="1"/>
</dbReference>
<evidence type="ECO:0000313" key="4">
    <source>
        <dbReference type="Proteomes" id="UP000306585"/>
    </source>
</evidence>
<accession>A0A5R9GVH0</accession>
<dbReference type="Gene3D" id="1.25.40.10">
    <property type="entry name" value="Tetratricopeptide repeat domain"/>
    <property type="match status" value="1"/>
</dbReference>
<evidence type="ECO:0000313" key="3">
    <source>
        <dbReference type="EMBL" id="TLS68945.1"/>
    </source>
</evidence>
<dbReference type="Pfam" id="PF13469">
    <property type="entry name" value="Sulfotransfer_3"/>
    <property type="match status" value="1"/>
</dbReference>
<dbReference type="InterPro" id="IPR026634">
    <property type="entry name" value="TPST-like"/>
</dbReference>
<proteinExistence type="predicted"/>
<dbReference type="AlphaFoldDB" id="A0A5R9GVH0"/>
<dbReference type="Gene3D" id="3.40.50.300">
    <property type="entry name" value="P-loop containing nucleotide triphosphate hydrolases"/>
    <property type="match status" value="1"/>
</dbReference>
<dbReference type="GO" id="GO:0008476">
    <property type="term" value="F:protein-tyrosine sulfotransferase activity"/>
    <property type="evidence" value="ECO:0007669"/>
    <property type="project" value="InterPro"/>
</dbReference>
<dbReference type="PANTHER" id="PTHR12788">
    <property type="entry name" value="PROTEIN-TYROSINE SULFOTRANSFERASE 2"/>
    <property type="match status" value="1"/>
</dbReference>
<dbReference type="EMBL" id="VBRY01000001">
    <property type="protein sequence ID" value="TLS68945.1"/>
    <property type="molecule type" value="Genomic_DNA"/>
</dbReference>
<comment type="caution">
    <text evidence="3">The sequence shown here is derived from an EMBL/GenBank/DDBJ whole genome shotgun (WGS) entry which is preliminary data.</text>
</comment>
<dbReference type="Proteomes" id="UP000306585">
    <property type="component" value="Unassembled WGS sequence"/>
</dbReference>
<dbReference type="InterPro" id="IPR019734">
    <property type="entry name" value="TPR_rpt"/>
</dbReference>
<dbReference type="SMART" id="SM00028">
    <property type="entry name" value="TPR"/>
    <property type="match status" value="5"/>
</dbReference>
<dbReference type="PROSITE" id="PS50005">
    <property type="entry name" value="TPR"/>
    <property type="match status" value="1"/>
</dbReference>
<dbReference type="Pfam" id="PF13432">
    <property type="entry name" value="TPR_16"/>
    <property type="match status" value="1"/>
</dbReference>
<reference evidence="3 4" key="1">
    <citation type="journal article" date="2019" name="Appl. Environ. Microbiol.">
        <title>Environmental Evidence and Genomic Insight of Iron-oxidizing Bacteria Preference Towards More Corrosion Resistant Stainless Steel at Higher Salinities.</title>
        <authorList>
            <person name="Garrison C.E."/>
            <person name="Price K.A."/>
            <person name="Field E.K."/>
        </authorList>
    </citation>
    <scope>NUCLEOTIDE SEQUENCE [LARGE SCALE GENOMIC DNA]</scope>
    <source>
        <strain evidence="3 4">P3</strain>
    </source>
</reference>
<keyword evidence="2" id="KW-0802">TPR repeat</keyword>